<dbReference type="InterPro" id="IPR034690">
    <property type="entry name" value="Endolysin_T4_type"/>
</dbReference>
<dbReference type="InterPro" id="IPR051018">
    <property type="entry name" value="Bacteriophage_GH24"/>
</dbReference>
<keyword evidence="4 7" id="KW-0378">Hydrolase</keyword>
<dbReference type="CDD" id="cd00737">
    <property type="entry name" value="lyz_endolysin_autolysin"/>
    <property type="match status" value="1"/>
</dbReference>
<dbReference type="InterPro" id="IPR002196">
    <property type="entry name" value="Glyco_hydro_24"/>
</dbReference>
<dbReference type="EMBL" id="FOTJ01000002">
    <property type="protein sequence ID" value="SFL17818.1"/>
    <property type="molecule type" value="Genomic_DNA"/>
</dbReference>
<dbReference type="AlphaFoldDB" id="A0A1I4FIQ9"/>
<dbReference type="SUPFAM" id="SSF53955">
    <property type="entry name" value="Lysozyme-like"/>
    <property type="match status" value="1"/>
</dbReference>
<dbReference type="GO" id="GO:0042742">
    <property type="term" value="P:defense response to bacterium"/>
    <property type="evidence" value="ECO:0007669"/>
    <property type="project" value="UniProtKB-KW"/>
</dbReference>
<organism evidence="9 10">
    <name type="scientific">Lactococcus garvieae</name>
    <dbReference type="NCBI Taxonomy" id="1363"/>
    <lineage>
        <taxon>Bacteria</taxon>
        <taxon>Bacillati</taxon>
        <taxon>Bacillota</taxon>
        <taxon>Bacilli</taxon>
        <taxon>Lactobacillales</taxon>
        <taxon>Streptococcaceae</taxon>
        <taxon>Lactococcus</taxon>
    </lineage>
</organism>
<dbReference type="OrthoDB" id="9802228at2"/>
<keyword evidence="2 7" id="KW-0929">Antimicrobial</keyword>
<dbReference type="Gene3D" id="3.90.1720.60">
    <property type="match status" value="1"/>
</dbReference>
<accession>A0A1I4FIQ9</accession>
<proteinExistence type="inferred from homology"/>
<dbReference type="Proteomes" id="UP000181969">
    <property type="component" value="Unassembled WGS sequence"/>
</dbReference>
<dbReference type="InterPro" id="IPR007921">
    <property type="entry name" value="CHAP_dom"/>
</dbReference>
<feature type="domain" description="Peptidase C51" evidence="8">
    <location>
        <begin position="15"/>
        <end position="117"/>
    </location>
</feature>
<dbReference type="GO" id="GO:0031640">
    <property type="term" value="P:killing of cells of another organism"/>
    <property type="evidence" value="ECO:0007669"/>
    <property type="project" value="UniProtKB-KW"/>
</dbReference>
<dbReference type="HAMAP" id="MF_04110">
    <property type="entry name" value="ENDOLYSIN_T4"/>
    <property type="match status" value="1"/>
</dbReference>
<evidence type="ECO:0000313" key="9">
    <source>
        <dbReference type="EMBL" id="SFL17818.1"/>
    </source>
</evidence>
<gene>
    <name evidence="9" type="ORF">SAMN05216438_1028</name>
</gene>
<dbReference type="SUPFAM" id="SSF54001">
    <property type="entry name" value="Cysteine proteinases"/>
    <property type="match status" value="1"/>
</dbReference>
<dbReference type="InterPro" id="IPR023346">
    <property type="entry name" value="Lysozyme-like_dom_sf"/>
</dbReference>
<evidence type="ECO:0000259" key="8">
    <source>
        <dbReference type="Pfam" id="PF05257"/>
    </source>
</evidence>
<evidence type="ECO:0000256" key="2">
    <source>
        <dbReference type="ARBA" id="ARBA00022529"/>
    </source>
</evidence>
<dbReference type="InterPro" id="IPR033907">
    <property type="entry name" value="Endolysin_autolysin"/>
</dbReference>
<evidence type="ECO:0000313" key="10">
    <source>
        <dbReference type="Proteomes" id="UP000181969"/>
    </source>
</evidence>
<evidence type="ECO:0000256" key="5">
    <source>
        <dbReference type="ARBA" id="ARBA00023200"/>
    </source>
</evidence>
<dbReference type="InterPro" id="IPR038765">
    <property type="entry name" value="Papain-like_cys_pep_sf"/>
</dbReference>
<dbReference type="PANTHER" id="PTHR38107:SF3">
    <property type="entry name" value="LYSOZYME RRRD-RELATED"/>
    <property type="match status" value="1"/>
</dbReference>
<evidence type="ECO:0000256" key="7">
    <source>
        <dbReference type="RuleBase" id="RU003788"/>
    </source>
</evidence>
<comment type="catalytic activity">
    <reaction evidence="1 7">
        <text>Hydrolysis of (1-&gt;4)-beta-linkages between N-acetylmuramic acid and N-acetyl-D-glucosamine residues in a peptidoglycan and between N-acetyl-D-glucosamine residues in chitodextrins.</text>
        <dbReference type="EC" id="3.2.1.17"/>
    </reaction>
</comment>
<dbReference type="Pfam" id="PF05257">
    <property type="entry name" value="CHAP"/>
    <property type="match status" value="1"/>
</dbReference>
<protein>
    <recommendedName>
        <fullName evidence="7">Lysozyme</fullName>
        <ecNumber evidence="7">3.2.1.17</ecNumber>
    </recommendedName>
</protein>
<dbReference type="InterPro" id="IPR023347">
    <property type="entry name" value="Lysozyme_dom_sf"/>
</dbReference>
<keyword evidence="5" id="KW-1035">Host cytoplasm</keyword>
<dbReference type="EC" id="3.2.1.17" evidence="7"/>
<dbReference type="GO" id="GO:0009253">
    <property type="term" value="P:peptidoglycan catabolic process"/>
    <property type="evidence" value="ECO:0007669"/>
    <property type="project" value="InterPro"/>
</dbReference>
<dbReference type="Pfam" id="PF00959">
    <property type="entry name" value="Phage_lysozyme"/>
    <property type="match status" value="1"/>
</dbReference>
<dbReference type="GO" id="GO:0016998">
    <property type="term" value="P:cell wall macromolecule catabolic process"/>
    <property type="evidence" value="ECO:0007669"/>
    <property type="project" value="InterPro"/>
</dbReference>
<keyword evidence="6 7" id="KW-0326">Glycosidase</keyword>
<dbReference type="Gene3D" id="1.10.530.40">
    <property type="match status" value="1"/>
</dbReference>
<evidence type="ECO:0000256" key="4">
    <source>
        <dbReference type="ARBA" id="ARBA00022801"/>
    </source>
</evidence>
<name>A0A1I4FIQ9_9LACT</name>
<dbReference type="RefSeq" id="WP_074750419.1">
    <property type="nucleotide sequence ID" value="NZ_CAXVJC010000010.1"/>
</dbReference>
<dbReference type="GO" id="GO:0003796">
    <property type="term" value="F:lysozyme activity"/>
    <property type="evidence" value="ECO:0007669"/>
    <property type="project" value="UniProtKB-EC"/>
</dbReference>
<evidence type="ECO:0000256" key="3">
    <source>
        <dbReference type="ARBA" id="ARBA00022638"/>
    </source>
</evidence>
<sequence>MENIVDYSNRVKGKKVGAGQCGDLMKDWFITETGRQQLANDLDEWGYFPGTDAYTSWNVATQTNWAAVGFDVINTPSFSQLRAGDIFFISTSKVPGSGHTGIVVSTAGNNVTTLEQNILNAQYAQLLPGENSWSWYGFDKIVRPKGGAPSPGDGGKATSTGTNGLNLIKQFEGCRLTAYDIGDGKITIGWGHAENKGNTNLVAGVTTWTQAQADKQLVTDLKVYENAINSYFTRTFNQNQFDAMASFTYNLGAGIFAQDGWEKNASNSYITASFPNYINKGSAFEEGLKKRRQAEVNLFNTPVSGGSETDEGEIEMILYKVNDKNSKMNGSIWMFNGEQLTRLDGVSAAKFAKNFKTTDVNQAEMSSFKNIGFRTVGEFKY</sequence>
<evidence type="ECO:0000256" key="1">
    <source>
        <dbReference type="ARBA" id="ARBA00000632"/>
    </source>
</evidence>
<comment type="similarity">
    <text evidence="7">Belongs to the glycosyl hydrolase 24 family.</text>
</comment>
<reference evidence="9 10" key="1">
    <citation type="submission" date="2016-10" db="EMBL/GenBank/DDBJ databases">
        <authorList>
            <person name="de Groot N.N."/>
        </authorList>
    </citation>
    <scope>NUCLEOTIDE SEQUENCE [LARGE SCALE GENOMIC DNA]</scope>
    <source>
        <strain evidence="9 10">M79</strain>
    </source>
</reference>
<evidence type="ECO:0000256" key="6">
    <source>
        <dbReference type="ARBA" id="ARBA00023295"/>
    </source>
</evidence>
<keyword evidence="3 7" id="KW-0081">Bacteriolytic enzyme</keyword>
<dbReference type="PANTHER" id="PTHR38107">
    <property type="match status" value="1"/>
</dbReference>